<dbReference type="EMBL" id="LT854269">
    <property type="protein sequence ID" value="SMR62497.1"/>
    <property type="molecule type" value="Genomic_DNA"/>
</dbReference>
<dbReference type="AlphaFoldDB" id="A0A2H1H9K5"/>
<evidence type="ECO:0000256" key="1">
    <source>
        <dbReference type="SAM" id="MobiDB-lite"/>
    </source>
</evidence>
<feature type="region of interest" description="Disordered" evidence="1">
    <location>
        <begin position="1"/>
        <end position="114"/>
    </location>
</feature>
<dbReference type="Proteomes" id="UP000245764">
    <property type="component" value="Chromosome 18"/>
</dbReference>
<sequence length="114" mass="12530">MNRSTPRSPTTPEMSAHRSSSTPQMSAHRSSSTPQMSAHRSSSTPQMSAHRSSSTPPPILLFRCRHPQIDQSRGRGHGRPTARQDGEIPGSARGQPPWWAISSFNEDESEEVVV</sequence>
<reference evidence="3" key="1">
    <citation type="submission" date="2017-05" db="EMBL/GenBank/DDBJ databases">
        <authorList>
            <person name="Song R."/>
            <person name="Chenine A.L."/>
            <person name="Ruprecht R.M."/>
        </authorList>
    </citation>
    <scope>NUCLEOTIDE SEQUENCE [LARGE SCALE GENOMIC DNA]</scope>
</reference>
<feature type="compositionally biased region" description="Polar residues" evidence="1">
    <location>
        <begin position="1"/>
        <end position="54"/>
    </location>
</feature>
<name>A0A2H1H9K5_ZYMTR</name>
<gene>
    <name evidence="2" type="ORF">ZT1E4_G11811</name>
</gene>
<protein>
    <submittedName>
        <fullName evidence="2">Uncharacterized protein</fullName>
    </submittedName>
</protein>
<organism evidence="2 3">
    <name type="scientific">Zymoseptoria tritici ST99CH_1E4</name>
    <dbReference type="NCBI Taxonomy" id="1276532"/>
    <lineage>
        <taxon>Eukaryota</taxon>
        <taxon>Fungi</taxon>
        <taxon>Dikarya</taxon>
        <taxon>Ascomycota</taxon>
        <taxon>Pezizomycotina</taxon>
        <taxon>Dothideomycetes</taxon>
        <taxon>Dothideomycetidae</taxon>
        <taxon>Mycosphaerellales</taxon>
        <taxon>Mycosphaerellaceae</taxon>
        <taxon>Zymoseptoria</taxon>
    </lineage>
</organism>
<accession>A0A2H1H9K5</accession>
<feature type="compositionally biased region" description="Acidic residues" evidence="1">
    <location>
        <begin position="105"/>
        <end position="114"/>
    </location>
</feature>
<proteinExistence type="predicted"/>
<evidence type="ECO:0000313" key="2">
    <source>
        <dbReference type="EMBL" id="SMR62497.1"/>
    </source>
</evidence>
<evidence type="ECO:0000313" key="3">
    <source>
        <dbReference type="Proteomes" id="UP000245764"/>
    </source>
</evidence>